<dbReference type="SMART" id="SM00065">
    <property type="entry name" value="GAF"/>
    <property type="match status" value="1"/>
</dbReference>
<dbReference type="AlphaFoldDB" id="A0A7W6D1G2"/>
<evidence type="ECO:0000313" key="2">
    <source>
        <dbReference type="EMBL" id="MBB3974139.1"/>
    </source>
</evidence>
<dbReference type="EMBL" id="JACIDR010000004">
    <property type="protein sequence ID" value="MBB3974139.1"/>
    <property type="molecule type" value="Genomic_DNA"/>
</dbReference>
<dbReference type="InterPro" id="IPR029787">
    <property type="entry name" value="Nucleotide_cyclase"/>
</dbReference>
<protein>
    <submittedName>
        <fullName evidence="2">Diguanylate cyclase (GGDEF)-like protein</fullName>
    </submittedName>
</protein>
<dbReference type="PANTHER" id="PTHR43102:SF2">
    <property type="entry name" value="GAF DOMAIN-CONTAINING PROTEIN"/>
    <property type="match status" value="1"/>
</dbReference>
<dbReference type="CDD" id="cd01949">
    <property type="entry name" value="GGDEF"/>
    <property type="match status" value="1"/>
</dbReference>
<feature type="domain" description="GGDEF" evidence="1">
    <location>
        <begin position="204"/>
        <end position="337"/>
    </location>
</feature>
<dbReference type="Pfam" id="PF00990">
    <property type="entry name" value="GGDEF"/>
    <property type="match status" value="1"/>
</dbReference>
<dbReference type="InterPro" id="IPR003018">
    <property type="entry name" value="GAF"/>
</dbReference>
<dbReference type="InterPro" id="IPR043128">
    <property type="entry name" value="Rev_trsase/Diguanyl_cyclase"/>
</dbReference>
<dbReference type="FunFam" id="3.30.70.270:FF:000001">
    <property type="entry name" value="Diguanylate cyclase domain protein"/>
    <property type="match status" value="1"/>
</dbReference>
<dbReference type="SUPFAM" id="SSF55073">
    <property type="entry name" value="Nucleotide cyclase"/>
    <property type="match status" value="1"/>
</dbReference>
<dbReference type="Proteomes" id="UP000528964">
    <property type="component" value="Unassembled WGS sequence"/>
</dbReference>
<gene>
    <name evidence="2" type="ORF">GGR24_002816</name>
</gene>
<dbReference type="PROSITE" id="PS50887">
    <property type="entry name" value="GGDEF"/>
    <property type="match status" value="1"/>
</dbReference>
<evidence type="ECO:0000259" key="1">
    <source>
        <dbReference type="PROSITE" id="PS50887"/>
    </source>
</evidence>
<dbReference type="SMART" id="SM00267">
    <property type="entry name" value="GGDEF"/>
    <property type="match status" value="1"/>
</dbReference>
<dbReference type="PANTHER" id="PTHR43102">
    <property type="entry name" value="SLR1143 PROTEIN"/>
    <property type="match status" value="1"/>
</dbReference>
<dbReference type="Pfam" id="PF01590">
    <property type="entry name" value="GAF"/>
    <property type="match status" value="1"/>
</dbReference>
<dbReference type="Gene3D" id="3.30.450.40">
    <property type="match status" value="1"/>
</dbReference>
<name>A0A7W6D1G2_9HYPH</name>
<dbReference type="InterPro" id="IPR029016">
    <property type="entry name" value="GAF-like_dom_sf"/>
</dbReference>
<dbReference type="RefSeq" id="WP_343066258.1">
    <property type="nucleotide sequence ID" value="NZ_JACIDR010000004.1"/>
</dbReference>
<sequence length="417" mass="45428">MGSDQASVAAIHVESAEASEEERLAALAHYDVLDTPSEEAFDRVTRLAARIFDVPMALVSLIDGHRQWFKSRRGLHLQETPKGDAFCCVTIREGAPLVICDASADPRFAQNPYVVDEPHVRFYAGAPLRTPEGHAIGTLCVMDREPRSFDEEQVAILGDLAQIVMEGLELRLLANTDALTGALSRRAFREEATRALHLAARHRNEISLINLDLDRFKSVNDTYGHAVGDAVLARSVRACLGQLRKSDVIGRLGGEEFAVLLPQTGPRAALDVAERLRLAISAETHATPEGELRVTASLGVVSAEAGATDIDPLLREADAAVYRAKAEGRDRCVMGRSATREKPGRRRVFKGGRILFNKGASTIDCTVRALSPTGAGLDVSTVVGLPERFDLAIEADQIIRPCRIVEMKDRHVEVEFA</sequence>
<dbReference type="InterPro" id="IPR000160">
    <property type="entry name" value="GGDEF_dom"/>
</dbReference>
<proteinExistence type="predicted"/>
<reference evidence="2 3" key="1">
    <citation type="submission" date="2020-08" db="EMBL/GenBank/DDBJ databases">
        <title>Genomic Encyclopedia of Type Strains, Phase IV (KMG-IV): sequencing the most valuable type-strain genomes for metagenomic binning, comparative biology and taxonomic classification.</title>
        <authorList>
            <person name="Goeker M."/>
        </authorList>
    </citation>
    <scope>NUCLEOTIDE SEQUENCE [LARGE SCALE GENOMIC DNA]</scope>
    <source>
        <strain evidence="2 3">DSM 25481</strain>
    </source>
</reference>
<dbReference type="NCBIfam" id="TIGR00254">
    <property type="entry name" value="GGDEF"/>
    <property type="match status" value="1"/>
</dbReference>
<dbReference type="SUPFAM" id="SSF55781">
    <property type="entry name" value="GAF domain-like"/>
    <property type="match status" value="1"/>
</dbReference>
<evidence type="ECO:0000313" key="3">
    <source>
        <dbReference type="Proteomes" id="UP000528964"/>
    </source>
</evidence>
<keyword evidence="3" id="KW-1185">Reference proteome</keyword>
<accession>A0A7W6D1G2</accession>
<organism evidence="2 3">
    <name type="scientific">Hansschlegelia beijingensis</name>
    <dbReference type="NCBI Taxonomy" id="1133344"/>
    <lineage>
        <taxon>Bacteria</taxon>
        <taxon>Pseudomonadati</taxon>
        <taxon>Pseudomonadota</taxon>
        <taxon>Alphaproteobacteria</taxon>
        <taxon>Hyphomicrobiales</taxon>
        <taxon>Methylopilaceae</taxon>
        <taxon>Hansschlegelia</taxon>
    </lineage>
</organism>
<dbReference type="GO" id="GO:0003824">
    <property type="term" value="F:catalytic activity"/>
    <property type="evidence" value="ECO:0007669"/>
    <property type="project" value="UniProtKB-ARBA"/>
</dbReference>
<dbReference type="Gene3D" id="3.30.70.270">
    <property type="match status" value="1"/>
</dbReference>
<comment type="caution">
    <text evidence="2">The sequence shown here is derived from an EMBL/GenBank/DDBJ whole genome shotgun (WGS) entry which is preliminary data.</text>
</comment>